<keyword evidence="4 5" id="KW-0479">Metal-binding</keyword>
<feature type="binding site" evidence="5">
    <location>
        <position position="103"/>
    </location>
    <ligand>
        <name>a divalent metal cation</name>
        <dbReference type="ChEBI" id="CHEBI:60240"/>
        <label>1</label>
    </ligand>
</feature>
<comment type="similarity">
    <text evidence="1">Belongs to the GTP cyclohydrolase I type 2/NIF3 family.</text>
</comment>
<evidence type="ECO:0000256" key="5">
    <source>
        <dbReference type="PIRSR" id="PIRSR602678-1"/>
    </source>
</evidence>
<sequence>MTARDIAAIIEDFAPPALQESWDNSGMQIDNSGREIAGVLVCLDVTEAVLDEAVANGCNMVVSHHPLLFAGLKRIDDSNCTGRCVAKAIKNDIAIYSSHTCMDKIADGVSGRMCRKLGLRDCSILEEHGPGTGFGMAGLLPDALSGHDFLSLVKNIFHAGSIRHSPFTGKAIRKVAVCGGSGAFLIDRAIEINADAYICGDIKYHDFFKAENRILLADIGHYESEQYTKEIFFELLSKKNDKFAVRFSERDRNPVFRF</sequence>
<organism evidence="6 7">
    <name type="scientific">Candidatus Enterocola intestinipullorum</name>
    <dbReference type="NCBI Taxonomy" id="2840783"/>
    <lineage>
        <taxon>Bacteria</taxon>
        <taxon>Pseudomonadati</taxon>
        <taxon>Bacteroidota</taxon>
        <taxon>Bacteroidia</taxon>
        <taxon>Bacteroidales</taxon>
        <taxon>Candidatus Enterocola</taxon>
    </lineage>
</organism>
<dbReference type="AlphaFoldDB" id="A0A9D9EGM4"/>
<dbReference type="EMBL" id="JADIMR010000060">
    <property type="protein sequence ID" value="MBO8446932.1"/>
    <property type="molecule type" value="Genomic_DNA"/>
</dbReference>
<evidence type="ECO:0000313" key="7">
    <source>
        <dbReference type="Proteomes" id="UP000823637"/>
    </source>
</evidence>
<dbReference type="PANTHER" id="PTHR13799">
    <property type="entry name" value="NGG1 INTERACTING FACTOR 3"/>
    <property type="match status" value="1"/>
</dbReference>
<evidence type="ECO:0000256" key="2">
    <source>
        <dbReference type="ARBA" id="ARBA00011643"/>
    </source>
</evidence>
<dbReference type="GO" id="GO:0005737">
    <property type="term" value="C:cytoplasm"/>
    <property type="evidence" value="ECO:0007669"/>
    <property type="project" value="TreeGrafter"/>
</dbReference>
<reference evidence="6" key="1">
    <citation type="submission" date="2020-10" db="EMBL/GenBank/DDBJ databases">
        <authorList>
            <person name="Gilroy R."/>
        </authorList>
    </citation>
    <scope>NUCLEOTIDE SEQUENCE</scope>
    <source>
        <strain evidence="6">D3-1215</strain>
    </source>
</reference>
<feature type="binding site" evidence="5">
    <location>
        <position position="225"/>
    </location>
    <ligand>
        <name>a divalent metal cation</name>
        <dbReference type="ChEBI" id="CHEBI:60240"/>
        <label>1</label>
    </ligand>
</feature>
<evidence type="ECO:0000256" key="1">
    <source>
        <dbReference type="ARBA" id="ARBA00006964"/>
    </source>
</evidence>
<dbReference type="SUPFAM" id="SSF102705">
    <property type="entry name" value="NIF3 (NGG1p interacting factor 3)-like"/>
    <property type="match status" value="1"/>
</dbReference>
<protein>
    <recommendedName>
        <fullName evidence="3">GTP cyclohydrolase 1 type 2 homolog</fullName>
    </recommendedName>
</protein>
<comment type="subunit">
    <text evidence="2">Homohexamer.</text>
</comment>
<dbReference type="Gene3D" id="3.40.1390.30">
    <property type="entry name" value="NIF3 (NGG1p interacting factor 3)-like"/>
    <property type="match status" value="2"/>
</dbReference>
<dbReference type="Proteomes" id="UP000823637">
    <property type="component" value="Unassembled WGS sequence"/>
</dbReference>
<name>A0A9D9EGM4_9BACT</name>
<dbReference type="NCBIfam" id="TIGR00486">
    <property type="entry name" value="YbgI_SA1388"/>
    <property type="match status" value="1"/>
</dbReference>
<dbReference type="GO" id="GO:0046872">
    <property type="term" value="F:metal ion binding"/>
    <property type="evidence" value="ECO:0007669"/>
    <property type="project" value="UniProtKB-KW"/>
</dbReference>
<dbReference type="InterPro" id="IPR002678">
    <property type="entry name" value="DUF34/NIF3"/>
</dbReference>
<feature type="binding site" evidence="5">
    <location>
        <position position="65"/>
    </location>
    <ligand>
        <name>a divalent metal cation</name>
        <dbReference type="ChEBI" id="CHEBI:60240"/>
        <label>1</label>
    </ligand>
</feature>
<gene>
    <name evidence="6" type="ORF">IAC32_04210</name>
</gene>
<evidence type="ECO:0000313" key="6">
    <source>
        <dbReference type="EMBL" id="MBO8446932.1"/>
    </source>
</evidence>
<comment type="caution">
    <text evidence="6">The sequence shown here is derived from an EMBL/GenBank/DDBJ whole genome shotgun (WGS) entry which is preliminary data.</text>
</comment>
<dbReference type="Pfam" id="PF01784">
    <property type="entry name" value="DUF34_NIF3"/>
    <property type="match status" value="1"/>
</dbReference>
<dbReference type="PANTHER" id="PTHR13799:SF14">
    <property type="entry name" value="GTP CYCLOHYDROLASE 1 TYPE 2 HOMOLOG"/>
    <property type="match status" value="1"/>
</dbReference>
<accession>A0A9D9EGM4</accession>
<proteinExistence type="inferred from homology"/>
<evidence type="ECO:0000256" key="3">
    <source>
        <dbReference type="ARBA" id="ARBA00022112"/>
    </source>
</evidence>
<feature type="binding site" evidence="5">
    <location>
        <position position="221"/>
    </location>
    <ligand>
        <name>a divalent metal cation</name>
        <dbReference type="ChEBI" id="CHEBI:60240"/>
        <label>1</label>
    </ligand>
</feature>
<evidence type="ECO:0000256" key="4">
    <source>
        <dbReference type="ARBA" id="ARBA00022723"/>
    </source>
</evidence>
<reference evidence="6" key="2">
    <citation type="journal article" date="2021" name="PeerJ">
        <title>Extensive microbial diversity within the chicken gut microbiome revealed by metagenomics and culture.</title>
        <authorList>
            <person name="Gilroy R."/>
            <person name="Ravi A."/>
            <person name="Getino M."/>
            <person name="Pursley I."/>
            <person name="Horton D.L."/>
            <person name="Alikhan N.F."/>
            <person name="Baker D."/>
            <person name="Gharbi K."/>
            <person name="Hall N."/>
            <person name="Watson M."/>
            <person name="Adriaenssens E.M."/>
            <person name="Foster-Nyarko E."/>
            <person name="Jarju S."/>
            <person name="Secka A."/>
            <person name="Antonio M."/>
            <person name="Oren A."/>
            <person name="Chaudhuri R.R."/>
            <person name="La Ragione R."/>
            <person name="Hildebrand F."/>
            <person name="Pallen M.J."/>
        </authorList>
    </citation>
    <scope>NUCLEOTIDE SEQUENCE</scope>
    <source>
        <strain evidence="6">D3-1215</strain>
    </source>
</reference>
<dbReference type="InterPro" id="IPR036069">
    <property type="entry name" value="DUF34/NIF3_sf"/>
</dbReference>
<dbReference type="FunFam" id="3.40.1390.30:FF:000001">
    <property type="entry name" value="GTP cyclohydrolase 1 type 2"/>
    <property type="match status" value="1"/>
</dbReference>
<feature type="binding site" evidence="5">
    <location>
        <position position="64"/>
    </location>
    <ligand>
        <name>a divalent metal cation</name>
        <dbReference type="ChEBI" id="CHEBI:60240"/>
        <label>2</label>
    </ligand>
</feature>